<dbReference type="Gene3D" id="3.30.310.50">
    <property type="entry name" value="Alpha-D-phosphohexomutase, C-terminal domain"/>
    <property type="match status" value="1"/>
</dbReference>
<dbReference type="AlphaFoldDB" id="A0A1B1A677"/>
<evidence type="ECO:0000313" key="1">
    <source>
        <dbReference type="EMBL" id="ANP42072.1"/>
    </source>
</evidence>
<dbReference type="Proteomes" id="UP000013243">
    <property type="component" value="Chromosome"/>
</dbReference>
<proteinExistence type="predicted"/>
<sequence length="92" mass="10252">MTSESQFETAKASQYLQQLCKHFAHKVEASCDAHSGKVAFPCGTATFAASDDVLIMTVVAEDQAGLEQSKEIIESHLIRFAFRDKLERLDWS</sequence>
<gene>
    <name evidence="1" type="ORF">K529_014940</name>
</gene>
<dbReference type="EMBL" id="CP015230">
    <property type="protein sequence ID" value="ANP42072.1"/>
    <property type="molecule type" value="Genomic_DNA"/>
</dbReference>
<dbReference type="STRING" id="1265309.K529_014940"/>
<protein>
    <submittedName>
        <fullName evidence="1">2,4-dihydroxyhept-2-ene-1,7-dioic acid aldolase</fullName>
    </submittedName>
</protein>
<evidence type="ECO:0000313" key="2">
    <source>
        <dbReference type="Proteomes" id="UP000013243"/>
    </source>
</evidence>
<dbReference type="InterPro" id="IPR014543">
    <property type="entry name" value="UCP028291"/>
</dbReference>
<dbReference type="KEGG" id="rmb:K529_014940"/>
<dbReference type="Pfam" id="PF09981">
    <property type="entry name" value="DUF2218"/>
    <property type="match status" value="1"/>
</dbReference>
<organism evidence="1 2">
    <name type="scientific">Tritonibacter mobilis F1926</name>
    <dbReference type="NCBI Taxonomy" id="1265309"/>
    <lineage>
        <taxon>Bacteria</taxon>
        <taxon>Pseudomonadati</taxon>
        <taxon>Pseudomonadota</taxon>
        <taxon>Alphaproteobacteria</taxon>
        <taxon>Rhodobacterales</taxon>
        <taxon>Paracoccaceae</taxon>
        <taxon>Tritonibacter</taxon>
    </lineage>
</organism>
<reference evidence="1 2" key="1">
    <citation type="journal article" date="2016" name="ISME J.">
        <title>Global occurrence and heterogeneity of the Roseobacter-clade species Ruegeria mobilis.</title>
        <authorList>
            <person name="Sonnenschein E."/>
            <person name="Gram L."/>
        </authorList>
    </citation>
    <scope>NUCLEOTIDE SEQUENCE [LARGE SCALE GENOMIC DNA]</scope>
    <source>
        <strain evidence="1 2">F1926</strain>
    </source>
</reference>
<dbReference type="PIRSF" id="PIRSF028291">
    <property type="entry name" value="UCP028291"/>
    <property type="match status" value="1"/>
</dbReference>
<name>A0A1B1A677_9RHOB</name>
<accession>A0A1B1A677</accession>